<evidence type="ECO:0000313" key="2">
    <source>
        <dbReference type="Proteomes" id="UP000002530"/>
    </source>
</evidence>
<dbReference type="AlphaFoldDB" id="Q4WRK2"/>
<evidence type="ECO:0000313" key="1">
    <source>
        <dbReference type="EMBL" id="EAL90930.1"/>
    </source>
</evidence>
<dbReference type="RefSeq" id="XP_752968.1">
    <property type="nucleotide sequence ID" value="XM_747875.1"/>
</dbReference>
<accession>Q4WRK2</accession>
<comment type="caution">
    <text evidence="1">The sequence shown here is derived from an EMBL/GenBank/DDBJ whole genome shotgun (WGS) entry which is preliminary data.</text>
</comment>
<dbReference type="VEuPathDB" id="FungiDB:Afu1g16020"/>
<dbReference type="EMBL" id="AAHF01000004">
    <property type="protein sequence ID" value="EAL90930.1"/>
    <property type="molecule type" value="Genomic_DNA"/>
</dbReference>
<keyword evidence="2" id="KW-1185">Reference proteome</keyword>
<sequence length="266" mass="30758">MASVRSKGLHDVVKAAVPLQDPNYRRVADDKTIHPDDAILVDLAVHKEGVRRVVRQYGPTGFFPMSDDDPVILSQHGETMEDKKVAAYEDMLERYSRYFREERRLLGPMAKVWVAERLAGIENQLSVLRPSRLETIRIRCPKYKSHPWEIIQELGLGDVVREAVPLEVQTIFQESVQVDLAVEPSGISRVRRLCELVDFQRLSEDDPIIQMQRDGDRRIRMFNGYNHVLRVYTGARTLRQLDGSLMLWYEKEIKDLESLIGRLGYV</sequence>
<name>Q4WRK2_ASPFU</name>
<proteinExistence type="predicted"/>
<dbReference type="OrthoDB" id="4495442at2759"/>
<dbReference type="KEGG" id="afm:AFUA_1G16020"/>
<organism evidence="1 2">
    <name type="scientific">Aspergillus fumigatus (strain ATCC MYA-4609 / CBS 101355 / FGSC A1100 / Af293)</name>
    <name type="common">Neosartorya fumigata</name>
    <dbReference type="NCBI Taxonomy" id="330879"/>
    <lineage>
        <taxon>Eukaryota</taxon>
        <taxon>Fungi</taxon>
        <taxon>Dikarya</taxon>
        <taxon>Ascomycota</taxon>
        <taxon>Pezizomycotina</taxon>
        <taxon>Eurotiomycetes</taxon>
        <taxon>Eurotiomycetidae</taxon>
        <taxon>Eurotiales</taxon>
        <taxon>Aspergillaceae</taxon>
        <taxon>Aspergillus</taxon>
        <taxon>Aspergillus subgen. Fumigati</taxon>
    </lineage>
</organism>
<dbReference type="Proteomes" id="UP000002530">
    <property type="component" value="Unassembled WGS sequence"/>
</dbReference>
<dbReference type="GeneID" id="3509993"/>
<dbReference type="InParanoid" id="Q4WRK2"/>
<dbReference type="HOGENOM" id="CLU_1045768_0_0_1"/>
<gene>
    <name evidence="1" type="ORF">AFUA_1G16020</name>
</gene>
<reference evidence="1 2" key="1">
    <citation type="journal article" date="2005" name="Nature">
        <title>Genomic sequence of the pathogenic and allergenic filamentous fungus Aspergillus fumigatus.</title>
        <authorList>
            <person name="Nierman W.C."/>
            <person name="Pain A."/>
            <person name="Anderson M.J."/>
            <person name="Wortman J.R."/>
            <person name="Kim H.S."/>
            <person name="Arroyo J."/>
            <person name="Berriman M."/>
            <person name="Abe K."/>
            <person name="Archer D.B."/>
            <person name="Bermejo C."/>
            <person name="Bennett J."/>
            <person name="Bowyer P."/>
            <person name="Chen D."/>
            <person name="Collins M."/>
            <person name="Coulsen R."/>
            <person name="Davies R."/>
            <person name="Dyer P.S."/>
            <person name="Farman M."/>
            <person name="Fedorova N."/>
            <person name="Fedorova N."/>
            <person name="Feldblyum T.V."/>
            <person name="Fischer R."/>
            <person name="Fosker N."/>
            <person name="Fraser A."/>
            <person name="Garcia J.L."/>
            <person name="Garcia M.J."/>
            <person name="Goble A."/>
            <person name="Goldman G.H."/>
            <person name="Gomi K."/>
            <person name="Griffith-Jones S."/>
            <person name="Gwilliam R."/>
            <person name="Haas B."/>
            <person name="Haas H."/>
            <person name="Harris D."/>
            <person name="Horiuchi H."/>
            <person name="Huang J."/>
            <person name="Humphray S."/>
            <person name="Jimenez J."/>
            <person name="Keller N."/>
            <person name="Khouri H."/>
            <person name="Kitamoto K."/>
            <person name="Kobayashi T."/>
            <person name="Konzack S."/>
            <person name="Kulkarni R."/>
            <person name="Kumagai T."/>
            <person name="Lafon A."/>
            <person name="Latge J.P."/>
            <person name="Li W."/>
            <person name="Lord A."/>
            <person name="Lu C."/>
            <person name="Majoros W.H."/>
            <person name="May G.S."/>
            <person name="Miller B.L."/>
            <person name="Mohamoud Y."/>
            <person name="Molina M."/>
            <person name="Monod M."/>
            <person name="Mouyna I."/>
            <person name="Mulligan S."/>
            <person name="Murphy L."/>
            <person name="O'Neil S."/>
            <person name="Paulsen I."/>
            <person name="Penalva M.A."/>
            <person name="Pertea M."/>
            <person name="Price C."/>
            <person name="Pritchard B.L."/>
            <person name="Quail M.A."/>
            <person name="Rabbinowitsch E."/>
            <person name="Rawlins N."/>
            <person name="Rajandream M.A."/>
            <person name="Reichard U."/>
            <person name="Renauld H."/>
            <person name="Robson G.D."/>
            <person name="Rodriguez de Cordoba S."/>
            <person name="Rodriguez-Pena J.M."/>
            <person name="Ronning C.M."/>
            <person name="Rutter S."/>
            <person name="Salzberg S.L."/>
            <person name="Sanchez M."/>
            <person name="Sanchez-Ferrero J.C."/>
            <person name="Saunders D."/>
            <person name="Seeger K."/>
            <person name="Squares R."/>
            <person name="Squares S."/>
            <person name="Takeuchi M."/>
            <person name="Tekaia F."/>
            <person name="Turner G."/>
            <person name="Vazquez de Aldana C.R."/>
            <person name="Weidman J."/>
            <person name="White O."/>
            <person name="Woodward J."/>
            <person name="Yu J.H."/>
            <person name="Fraser C."/>
            <person name="Galagan J.E."/>
            <person name="Asai K."/>
            <person name="Machida M."/>
            <person name="Hall N."/>
            <person name="Barrell B."/>
            <person name="Denning D.W."/>
        </authorList>
    </citation>
    <scope>NUCLEOTIDE SEQUENCE [LARGE SCALE GENOMIC DNA]</scope>
    <source>
        <strain evidence="1 2">Af293</strain>
    </source>
</reference>
<protein>
    <submittedName>
        <fullName evidence="1">Uncharacterized protein</fullName>
    </submittedName>
</protein>